<proteinExistence type="predicted"/>
<feature type="domain" description="AB hydrolase-1" evidence="2">
    <location>
        <begin position="38"/>
        <end position="277"/>
    </location>
</feature>
<dbReference type="Proteomes" id="UP000055611">
    <property type="component" value="Chromosome"/>
</dbReference>
<evidence type="ECO:0000256" key="1">
    <source>
        <dbReference type="ARBA" id="ARBA00022801"/>
    </source>
</evidence>
<evidence type="ECO:0000313" key="4">
    <source>
        <dbReference type="EMBL" id="TDT87192.1"/>
    </source>
</evidence>
<keyword evidence="5" id="KW-1185">Reference proteome</keyword>
<sequence length="288" mass="32179">MDRFEAVETTGENQVGGWLQTTDGVRLWLDVRGTGRPVILIHGWTMSGLFWRRQAELADRFQVVTPDLRGHGRSQSTPRGHTVPRYAMDVREVITGLGLREAALIGWSMGGSVVLEYWKQFGGDRLAALGLVETGPYPMSSASWNTHKCRGGDEEALHRDLEAMRGDRKGFARRFVDAMFLSGEAPDHALRWMAAEQLKAPTDTATAIYEDYVRRDYTPVLPTVSVPALAVYGRSRHMCFGPSTGRYVAATLPDSSFAILDKSGHLPFYEQPEVFNETVTRFLNRLDA</sequence>
<evidence type="ECO:0000313" key="3">
    <source>
        <dbReference type="EMBL" id="AMK11925.1"/>
    </source>
</evidence>
<dbReference type="EMBL" id="CP014206">
    <property type="protein sequence ID" value="AMK11925.1"/>
    <property type="molecule type" value="Genomic_DNA"/>
</dbReference>
<dbReference type="KEGG" id="dej:AWY79_12780"/>
<dbReference type="Proteomes" id="UP000295506">
    <property type="component" value="Unassembled WGS sequence"/>
</dbReference>
<reference evidence="3 5" key="1">
    <citation type="journal article" date="2016" name="Front. Microbiol.">
        <title>Genome Sequence of the Piezophilic, Mesophilic Sulfate-Reducing Bacterium Desulfovibrio indicus J2T.</title>
        <authorList>
            <person name="Cao J."/>
            <person name="Maignien L."/>
            <person name="Shao Z."/>
            <person name="Alain K."/>
            <person name="Jebbar M."/>
        </authorList>
    </citation>
    <scope>NUCLEOTIDE SEQUENCE [LARGE SCALE GENOMIC DNA]</scope>
    <source>
        <strain evidence="3 5">J2</strain>
    </source>
</reference>
<dbReference type="PANTHER" id="PTHR43798">
    <property type="entry name" value="MONOACYLGLYCEROL LIPASE"/>
    <property type="match status" value="1"/>
</dbReference>
<name>A0A126QR36_9BACT</name>
<evidence type="ECO:0000313" key="6">
    <source>
        <dbReference type="Proteomes" id="UP000295506"/>
    </source>
</evidence>
<dbReference type="InterPro" id="IPR029058">
    <property type="entry name" value="AB_hydrolase_fold"/>
</dbReference>
<dbReference type="EMBL" id="SOBK01000009">
    <property type="protein sequence ID" value="TDT87192.1"/>
    <property type="molecule type" value="Genomic_DNA"/>
</dbReference>
<keyword evidence="1 3" id="KW-0378">Hydrolase</keyword>
<dbReference type="SUPFAM" id="SSF53474">
    <property type="entry name" value="alpha/beta-Hydrolases"/>
    <property type="match status" value="1"/>
</dbReference>
<evidence type="ECO:0000259" key="2">
    <source>
        <dbReference type="Pfam" id="PF12697"/>
    </source>
</evidence>
<dbReference type="OrthoDB" id="9785408at2"/>
<organism evidence="4 6">
    <name type="scientific">Pseudodesulfovibrio indicus</name>
    <dbReference type="NCBI Taxonomy" id="1716143"/>
    <lineage>
        <taxon>Bacteria</taxon>
        <taxon>Pseudomonadati</taxon>
        <taxon>Thermodesulfobacteriota</taxon>
        <taxon>Desulfovibrionia</taxon>
        <taxon>Desulfovibrionales</taxon>
        <taxon>Desulfovibrionaceae</taxon>
    </lineage>
</organism>
<accession>A0A126QR36</accession>
<dbReference type="Gene3D" id="3.40.50.1820">
    <property type="entry name" value="alpha/beta hydrolase"/>
    <property type="match status" value="1"/>
</dbReference>
<dbReference type="InterPro" id="IPR000073">
    <property type="entry name" value="AB_hydrolase_1"/>
</dbReference>
<dbReference type="Pfam" id="PF12697">
    <property type="entry name" value="Abhydrolase_6"/>
    <property type="match status" value="1"/>
</dbReference>
<dbReference type="GO" id="GO:0016787">
    <property type="term" value="F:hydrolase activity"/>
    <property type="evidence" value="ECO:0007669"/>
    <property type="project" value="UniProtKB-KW"/>
</dbReference>
<dbReference type="RefSeq" id="WP_066804560.1">
    <property type="nucleotide sequence ID" value="NZ_CP014206.1"/>
</dbReference>
<dbReference type="PRINTS" id="PR00111">
    <property type="entry name" value="ABHYDROLASE"/>
</dbReference>
<gene>
    <name evidence="3" type="ORF">AWY79_12780</name>
    <name evidence="4" type="ORF">EDC59_10979</name>
</gene>
<evidence type="ECO:0000313" key="5">
    <source>
        <dbReference type="Proteomes" id="UP000055611"/>
    </source>
</evidence>
<reference evidence="4 6" key="2">
    <citation type="submission" date="2019-03" db="EMBL/GenBank/DDBJ databases">
        <title>Genomic Encyclopedia of Type Strains, Phase IV (KMG-IV): sequencing the most valuable type-strain genomes for metagenomic binning, comparative biology and taxonomic classification.</title>
        <authorList>
            <person name="Goeker M."/>
        </authorList>
    </citation>
    <scope>NUCLEOTIDE SEQUENCE [LARGE SCALE GENOMIC DNA]</scope>
    <source>
        <strain evidence="4 6">DSM 101483</strain>
    </source>
</reference>
<dbReference type="InterPro" id="IPR050266">
    <property type="entry name" value="AB_hydrolase_sf"/>
</dbReference>
<protein>
    <submittedName>
        <fullName evidence="3">Alpha/beta hydrolase</fullName>
    </submittedName>
    <submittedName>
        <fullName evidence="4">Pimeloyl-ACP methyl ester carboxylesterase</fullName>
    </submittedName>
</protein>
<dbReference type="PANTHER" id="PTHR43798:SF31">
    <property type="entry name" value="AB HYDROLASE SUPERFAMILY PROTEIN YCLE"/>
    <property type="match status" value="1"/>
</dbReference>
<dbReference type="GO" id="GO:0016020">
    <property type="term" value="C:membrane"/>
    <property type="evidence" value="ECO:0007669"/>
    <property type="project" value="TreeGrafter"/>
</dbReference>
<dbReference type="AlphaFoldDB" id="A0A126QR36"/>